<dbReference type="EMBL" id="CAMXCT030001610">
    <property type="protein sequence ID" value="CAL4778904.1"/>
    <property type="molecule type" value="Genomic_DNA"/>
</dbReference>
<reference evidence="2" key="1">
    <citation type="submission" date="2022-10" db="EMBL/GenBank/DDBJ databases">
        <authorList>
            <person name="Chen Y."/>
            <person name="Dougan E. K."/>
            <person name="Chan C."/>
            <person name="Rhodes N."/>
            <person name="Thang M."/>
        </authorList>
    </citation>
    <scope>NUCLEOTIDE SEQUENCE</scope>
</reference>
<keyword evidence="4" id="KW-1185">Reference proteome</keyword>
<dbReference type="AlphaFoldDB" id="A0A9P1CG08"/>
<reference evidence="3 4" key="2">
    <citation type="submission" date="2024-05" db="EMBL/GenBank/DDBJ databases">
        <authorList>
            <person name="Chen Y."/>
            <person name="Shah S."/>
            <person name="Dougan E. K."/>
            <person name="Thang M."/>
            <person name="Chan C."/>
        </authorList>
    </citation>
    <scope>NUCLEOTIDE SEQUENCE [LARGE SCALE GENOMIC DNA]</scope>
</reference>
<evidence type="ECO:0000313" key="2">
    <source>
        <dbReference type="EMBL" id="CAI3991592.1"/>
    </source>
</evidence>
<proteinExistence type="predicted"/>
<comment type="caution">
    <text evidence="2">The sequence shown here is derived from an EMBL/GenBank/DDBJ whole genome shotgun (WGS) entry which is preliminary data.</text>
</comment>
<dbReference type="InterPro" id="IPR036034">
    <property type="entry name" value="PDZ_sf"/>
</dbReference>
<evidence type="ECO:0000313" key="3">
    <source>
        <dbReference type="EMBL" id="CAL4778904.1"/>
    </source>
</evidence>
<dbReference type="Gene3D" id="2.30.42.10">
    <property type="match status" value="1"/>
</dbReference>
<dbReference type="OrthoDB" id="418830at2759"/>
<dbReference type="PROSITE" id="PS50106">
    <property type="entry name" value="PDZ"/>
    <property type="match status" value="1"/>
</dbReference>
<accession>A0A9P1CG08</accession>
<dbReference type="InterPro" id="IPR001478">
    <property type="entry name" value="PDZ"/>
</dbReference>
<name>A0A9P1CG08_9DINO</name>
<feature type="domain" description="PDZ" evidence="1">
    <location>
        <begin position="44"/>
        <end position="107"/>
    </location>
</feature>
<dbReference type="EMBL" id="CAMXCT010001610">
    <property type="protein sequence ID" value="CAI3991592.1"/>
    <property type="molecule type" value="Genomic_DNA"/>
</dbReference>
<evidence type="ECO:0000259" key="1">
    <source>
        <dbReference type="PROSITE" id="PS50106"/>
    </source>
</evidence>
<dbReference type="EMBL" id="CAMXCT020001610">
    <property type="protein sequence ID" value="CAL1144967.1"/>
    <property type="molecule type" value="Genomic_DNA"/>
</dbReference>
<dbReference type="Proteomes" id="UP001152797">
    <property type="component" value="Unassembled WGS sequence"/>
</dbReference>
<sequence>MGGAAAACCCAAKDEGIEVTAYSVSANDGVHDERFLEATQKRYQISIHKTEQNDQLGMDVKHRLGRLVVLAIRRGGAVDRANVMAKQQGLPGMQVNDVIVEVNGATLDTGMVAACKSALVLNVTFIRREHS</sequence>
<dbReference type="SUPFAM" id="SSF50156">
    <property type="entry name" value="PDZ domain-like"/>
    <property type="match status" value="1"/>
</dbReference>
<gene>
    <name evidence="2" type="ORF">C1SCF055_LOCUS18489</name>
</gene>
<evidence type="ECO:0000313" key="4">
    <source>
        <dbReference type="Proteomes" id="UP001152797"/>
    </source>
</evidence>
<organism evidence="2">
    <name type="scientific">Cladocopium goreaui</name>
    <dbReference type="NCBI Taxonomy" id="2562237"/>
    <lineage>
        <taxon>Eukaryota</taxon>
        <taxon>Sar</taxon>
        <taxon>Alveolata</taxon>
        <taxon>Dinophyceae</taxon>
        <taxon>Suessiales</taxon>
        <taxon>Symbiodiniaceae</taxon>
        <taxon>Cladocopium</taxon>
    </lineage>
</organism>
<protein>
    <submittedName>
        <fullName evidence="3">MYND-type domain-containing protein</fullName>
    </submittedName>
</protein>